<comment type="similarity">
    <text evidence="1">Belongs to the peptidase S33 family.</text>
</comment>
<dbReference type="STRING" id="1507870.A0A1V8TAP0"/>
<feature type="domain" description="Epoxide hydrolase N-terminal" evidence="4">
    <location>
        <begin position="7"/>
        <end position="112"/>
    </location>
</feature>
<keyword evidence="2" id="KW-0378">Hydrolase</keyword>
<dbReference type="InterPro" id="IPR000639">
    <property type="entry name" value="Epox_hydrolase-like"/>
</dbReference>
<dbReference type="PRINTS" id="PR00412">
    <property type="entry name" value="EPOXHYDRLASE"/>
</dbReference>
<evidence type="ECO:0000256" key="3">
    <source>
        <dbReference type="PIRSR" id="PIRSR001112-1"/>
    </source>
</evidence>
<dbReference type="GO" id="GO:0097176">
    <property type="term" value="P:epoxide metabolic process"/>
    <property type="evidence" value="ECO:0007669"/>
    <property type="project" value="TreeGrafter"/>
</dbReference>
<dbReference type="SUPFAM" id="SSF53474">
    <property type="entry name" value="alpha/beta-Hydrolases"/>
    <property type="match status" value="1"/>
</dbReference>
<dbReference type="EMBL" id="NAJO01000012">
    <property type="protein sequence ID" value="OQO08487.1"/>
    <property type="molecule type" value="Genomic_DNA"/>
</dbReference>
<sequence length="389" mass="44988">MSSAEIIPFKVDIPKAEIDRLKRKLKDTRLPPKPIVPDAGDKYGPTYEWAETLFNAWHDYDWYEVQDKINAVPHFHTKIEDLNIHFVHARSSRADAIPLILCHGWPGTFWEFSEVWTPLSNPSSDSDPAFHVVVPSLPGFCFSDWPPRSGWTLQDTARVFDQLMKRLGYSEYMMQGGDWSHWIGREMGSKYTDNCKLVHFNFAPSPLPEGVEYTQREKDVQARVDNWLEWHMGYAVCMRTRPHTIGFGFNDNPVAILTWVGEKYNEAAGPDNQKKPYWTRVILTTATLYYLTDCIMPSMLCYYENVRHENFASFAMEPKNRITIPFGYTSFYWDTEPSSKRAVERTGNLVYYKERNDGGHYAAIEDPAGIIEDVRELAAQEWKKAVGSK</sequence>
<dbReference type="InterPro" id="IPR010497">
    <property type="entry name" value="Epoxide_hydro_N"/>
</dbReference>
<keyword evidence="6" id="KW-1185">Reference proteome</keyword>
<dbReference type="GO" id="GO:0004301">
    <property type="term" value="F:epoxide hydrolase activity"/>
    <property type="evidence" value="ECO:0007669"/>
    <property type="project" value="TreeGrafter"/>
</dbReference>
<protein>
    <recommendedName>
        <fullName evidence="4">Epoxide hydrolase N-terminal domain-containing protein</fullName>
    </recommendedName>
</protein>
<accession>A0A1V8TAP0</accession>
<feature type="active site" description="Proton acceptor" evidence="3">
    <location>
        <position position="360"/>
    </location>
</feature>
<feature type="active site" description="Nucleophile" evidence="3">
    <location>
        <position position="178"/>
    </location>
</feature>
<proteinExistence type="inferred from homology"/>
<dbReference type="PANTHER" id="PTHR21661">
    <property type="entry name" value="EPOXIDE HYDROLASE 1-RELATED"/>
    <property type="match status" value="1"/>
</dbReference>
<evidence type="ECO:0000259" key="4">
    <source>
        <dbReference type="Pfam" id="PF06441"/>
    </source>
</evidence>
<dbReference type="PIRSF" id="PIRSF001112">
    <property type="entry name" value="Epoxide_hydrolase"/>
    <property type="match status" value="1"/>
</dbReference>
<comment type="caution">
    <text evidence="5">The sequence shown here is derived from an EMBL/GenBank/DDBJ whole genome shotgun (WGS) entry which is preliminary data.</text>
</comment>
<evidence type="ECO:0000313" key="5">
    <source>
        <dbReference type="EMBL" id="OQO08487.1"/>
    </source>
</evidence>
<evidence type="ECO:0000313" key="6">
    <source>
        <dbReference type="Proteomes" id="UP000192596"/>
    </source>
</evidence>
<dbReference type="Proteomes" id="UP000192596">
    <property type="component" value="Unassembled WGS sequence"/>
</dbReference>
<dbReference type="OrthoDB" id="7130006at2759"/>
<dbReference type="InterPro" id="IPR016292">
    <property type="entry name" value="Epoxide_hydrolase"/>
</dbReference>
<feature type="active site" description="Proton donor" evidence="3">
    <location>
        <position position="302"/>
    </location>
</feature>
<evidence type="ECO:0000256" key="1">
    <source>
        <dbReference type="ARBA" id="ARBA00010088"/>
    </source>
</evidence>
<dbReference type="PANTHER" id="PTHR21661:SF79">
    <property type="entry name" value="EPOXIDE HYDROLASE"/>
    <property type="match status" value="1"/>
</dbReference>
<reference evidence="6" key="1">
    <citation type="submission" date="2017-03" db="EMBL/GenBank/DDBJ databases">
        <title>Genomes of endolithic fungi from Antarctica.</title>
        <authorList>
            <person name="Coleine C."/>
            <person name="Masonjones S."/>
            <person name="Stajich J.E."/>
        </authorList>
    </citation>
    <scope>NUCLEOTIDE SEQUENCE [LARGE SCALE GENOMIC DNA]</scope>
    <source>
        <strain evidence="6">CCFEE 5527</strain>
    </source>
</reference>
<dbReference type="Pfam" id="PF06441">
    <property type="entry name" value="EHN"/>
    <property type="match status" value="1"/>
</dbReference>
<organism evidence="5 6">
    <name type="scientific">Cryoendolithus antarcticus</name>
    <dbReference type="NCBI Taxonomy" id="1507870"/>
    <lineage>
        <taxon>Eukaryota</taxon>
        <taxon>Fungi</taxon>
        <taxon>Dikarya</taxon>
        <taxon>Ascomycota</taxon>
        <taxon>Pezizomycotina</taxon>
        <taxon>Dothideomycetes</taxon>
        <taxon>Dothideomycetidae</taxon>
        <taxon>Cladosporiales</taxon>
        <taxon>Cladosporiaceae</taxon>
        <taxon>Cryoendolithus</taxon>
    </lineage>
</organism>
<gene>
    <name evidence="5" type="ORF">B0A48_06357</name>
</gene>
<dbReference type="AlphaFoldDB" id="A0A1V8TAP0"/>
<evidence type="ECO:0000256" key="2">
    <source>
        <dbReference type="ARBA" id="ARBA00022801"/>
    </source>
</evidence>
<name>A0A1V8TAP0_9PEZI</name>
<dbReference type="Gene3D" id="3.40.50.1820">
    <property type="entry name" value="alpha/beta hydrolase"/>
    <property type="match status" value="1"/>
</dbReference>
<dbReference type="InParanoid" id="A0A1V8TAP0"/>
<dbReference type="InterPro" id="IPR029058">
    <property type="entry name" value="AB_hydrolase_fold"/>
</dbReference>